<reference evidence="2 3" key="1">
    <citation type="journal article" date="2019" name="ACS Chem. Biol.">
        <title>Identification and Mobilization of a Cryptic Antibiotic Biosynthesis Gene Locus from a Human-Pathogenic Nocardia Isolate.</title>
        <authorList>
            <person name="Herisse M."/>
            <person name="Ishida K."/>
            <person name="Porter J.L."/>
            <person name="Howden B."/>
            <person name="Hertweck C."/>
            <person name="Stinear T.P."/>
            <person name="Pidot S.J."/>
        </authorList>
    </citation>
    <scope>NUCLEOTIDE SEQUENCE [LARGE SCALE GENOMIC DNA]</scope>
    <source>
        <strain evidence="2 3">AUSMDU00012717</strain>
    </source>
</reference>
<evidence type="ECO:0000313" key="2">
    <source>
        <dbReference type="EMBL" id="QIS10110.1"/>
    </source>
</evidence>
<evidence type="ECO:0000259" key="1">
    <source>
        <dbReference type="Pfam" id="PF01965"/>
    </source>
</evidence>
<dbReference type="InterPro" id="IPR052158">
    <property type="entry name" value="INH-QAR"/>
</dbReference>
<organism evidence="2 3">
    <name type="scientific">Nocardia arthritidis</name>
    <dbReference type="NCBI Taxonomy" id="228602"/>
    <lineage>
        <taxon>Bacteria</taxon>
        <taxon>Bacillati</taxon>
        <taxon>Actinomycetota</taxon>
        <taxon>Actinomycetes</taxon>
        <taxon>Mycobacteriales</taxon>
        <taxon>Nocardiaceae</taxon>
        <taxon>Nocardia</taxon>
    </lineage>
</organism>
<protein>
    <submittedName>
        <fullName evidence="2">DJ-1/PfpI family protein</fullName>
    </submittedName>
</protein>
<feature type="domain" description="DJ-1/PfpI" evidence="1">
    <location>
        <begin position="110"/>
        <end position="190"/>
    </location>
</feature>
<evidence type="ECO:0000313" key="3">
    <source>
        <dbReference type="Proteomes" id="UP000503540"/>
    </source>
</evidence>
<dbReference type="InterPro" id="IPR029062">
    <property type="entry name" value="Class_I_gatase-like"/>
</dbReference>
<dbReference type="Proteomes" id="UP000503540">
    <property type="component" value="Chromosome"/>
</dbReference>
<keyword evidence="3" id="KW-1185">Reference proteome</keyword>
<dbReference type="PANTHER" id="PTHR43130">
    <property type="entry name" value="ARAC-FAMILY TRANSCRIPTIONAL REGULATOR"/>
    <property type="match status" value="1"/>
</dbReference>
<proteinExistence type="predicted"/>
<dbReference type="PANTHER" id="PTHR43130:SF2">
    <property type="entry name" value="DJ-1_PFPI DOMAIN-CONTAINING PROTEIN"/>
    <property type="match status" value="1"/>
</dbReference>
<name>A0A6G9YAG4_9NOCA</name>
<accession>A0A6G9YAG4</accession>
<dbReference type="AlphaFoldDB" id="A0A6G9YAG4"/>
<dbReference type="GO" id="GO:0006355">
    <property type="term" value="P:regulation of DNA-templated transcription"/>
    <property type="evidence" value="ECO:0007669"/>
    <property type="project" value="TreeGrafter"/>
</dbReference>
<dbReference type="Gene3D" id="3.40.50.880">
    <property type="match status" value="1"/>
</dbReference>
<dbReference type="RefSeq" id="WP_167473134.1">
    <property type="nucleotide sequence ID" value="NZ_CP046172.1"/>
</dbReference>
<dbReference type="SUPFAM" id="SSF52317">
    <property type="entry name" value="Class I glutamine amidotransferase-like"/>
    <property type="match status" value="1"/>
</dbReference>
<dbReference type="EMBL" id="CP046172">
    <property type="protein sequence ID" value="QIS10110.1"/>
    <property type="molecule type" value="Genomic_DNA"/>
</dbReference>
<gene>
    <name evidence="2" type="ORF">F5544_11075</name>
</gene>
<dbReference type="Pfam" id="PF01965">
    <property type="entry name" value="DJ-1_PfpI"/>
    <property type="match status" value="1"/>
</dbReference>
<dbReference type="KEGG" id="nah:F5544_11075"/>
<sequence length="223" mass="23155">MRAQFVLFDGFDPLDVIAPLEVLYTAAMVTEDDVRFAFELVTAEGARDVPSGVPGLSLRATAALDPAVADLVLVPGAGGTLPTGAETTEEELAGTIPGILGSTLGTQLPALIKAALDRPETLVMTICGGSLIPAMAGLIDGRPVTTHHIGNELLDSTGARRIDARVVDDGDLISGAGVTSGLDAALHLIERELGPQVAHTVETLFAYERRGIAWADRGRVPTV</sequence>
<dbReference type="InterPro" id="IPR002818">
    <property type="entry name" value="DJ-1/PfpI"/>
</dbReference>